<dbReference type="AlphaFoldDB" id="A0A091D1Z5"/>
<dbReference type="EMBL" id="KN123237">
    <property type="protein sequence ID" value="KFO26114.1"/>
    <property type="molecule type" value="Genomic_DNA"/>
</dbReference>
<evidence type="ECO:0000256" key="1">
    <source>
        <dbReference type="SAM" id="Coils"/>
    </source>
</evidence>
<keyword evidence="1" id="KW-0175">Coiled coil</keyword>
<dbReference type="GO" id="GO:0007005">
    <property type="term" value="P:mitochondrion organization"/>
    <property type="evidence" value="ECO:0007669"/>
    <property type="project" value="InterPro"/>
</dbReference>
<name>A0A091D1Z5_FUKDA</name>
<protein>
    <submittedName>
        <fullName evidence="3">Centrosomal protein of 89 kDa</fullName>
    </submittedName>
</protein>
<dbReference type="PANTHER" id="PTHR36170">
    <property type="entry name" value="CENTROSOMAL PROTEIN OF 89 KDA"/>
    <property type="match status" value="1"/>
</dbReference>
<dbReference type="Proteomes" id="UP000028990">
    <property type="component" value="Unassembled WGS sequence"/>
</dbReference>
<dbReference type="eggNOG" id="ENOG502QWK8">
    <property type="taxonomic scope" value="Eukaryota"/>
</dbReference>
<feature type="coiled-coil region" evidence="1">
    <location>
        <begin position="212"/>
        <end position="308"/>
    </location>
</feature>
<dbReference type="InterPro" id="IPR033545">
    <property type="entry name" value="CEP89"/>
</dbReference>
<dbReference type="GO" id="GO:0060271">
    <property type="term" value="P:cilium assembly"/>
    <property type="evidence" value="ECO:0007669"/>
    <property type="project" value="InterPro"/>
</dbReference>
<dbReference type="GO" id="GO:0097539">
    <property type="term" value="C:ciliary transition fiber"/>
    <property type="evidence" value="ECO:0007669"/>
    <property type="project" value="TreeGrafter"/>
</dbReference>
<evidence type="ECO:0000313" key="4">
    <source>
        <dbReference type="Proteomes" id="UP000028990"/>
    </source>
</evidence>
<evidence type="ECO:0000256" key="2">
    <source>
        <dbReference type="SAM" id="MobiDB-lite"/>
    </source>
</evidence>
<sequence>MGDPDVLQRGCPGCAISPSQAPVSVPRSALAAAILATTLTGRTVAIPQPRPRSRSESDATCDEKDSLIEPYATTSQPRLRPSWQSGAGRRTSSSPFGALGSGEEGDTETQVSSGDEESGDGGARKEGGSHRDAVYAVPHGRLVPLSREVDSEDDEDISEQDGFPGSSSLTPQSAQQKDDKYSVLNLKGERTLLREKPPPSPDVTGRIRQRCIEITKEKFEELKEENLLLSNANQALMLELNVIKQAMKKLQLKLKRMGKDNGSLKEAEKASSQEGVAVPELLHLRKQAQELLDENDGLKMTVHRLNVELSRYQTKFRPLSEEESLHIEGLPSKGPVPPWLLDVKYLSPLLLAYEDRMKEKDELTASLEEEMRMFRMRVQEVVKENEELHQELNKSSPVTSEEWQVVHQLQTQAKLVLEENKLLLEQLEIQRRKAKDTQQEHLQEVSRLTRQLMLLEAQTQTQEKELVENKEQLESFRAKCQELKAELDGRIAMRVHTSIVNELKGQLRKEEEKESAEMEELVEKLTLLQVQRKSLMVGNKALEAELGRMQKMNRRYQKKIDVLKKQVKKAVGNEMSAHQYLANLVGLAENVTQERDSLMYLAKCLENEKNGALNKILKGNIRLGKLEEKIKGYRKQTSLKMGSISYHLLEQQEDFAGKTARYQQEMRHLHRMLQDKQGVLDEALQQRREMEGELEFVWQSTSKENQRMRALLQATLDRTGTQADTKHAEDPGLQGTSQGDLLDGGSFSCCDPKPPASTHRSLQELKA</sequence>
<feature type="region of interest" description="Disordered" evidence="2">
    <location>
        <begin position="39"/>
        <end position="179"/>
    </location>
</feature>
<dbReference type="STRING" id="885580.ENSFDAP00000017805"/>
<organism evidence="3 4">
    <name type="scientific">Fukomys damarensis</name>
    <name type="common">Damaraland mole rat</name>
    <name type="synonym">Cryptomys damarensis</name>
    <dbReference type="NCBI Taxonomy" id="885580"/>
    <lineage>
        <taxon>Eukaryota</taxon>
        <taxon>Metazoa</taxon>
        <taxon>Chordata</taxon>
        <taxon>Craniata</taxon>
        <taxon>Vertebrata</taxon>
        <taxon>Euteleostomi</taxon>
        <taxon>Mammalia</taxon>
        <taxon>Eutheria</taxon>
        <taxon>Euarchontoglires</taxon>
        <taxon>Glires</taxon>
        <taxon>Rodentia</taxon>
        <taxon>Hystricomorpha</taxon>
        <taxon>Bathyergidae</taxon>
        <taxon>Fukomys</taxon>
    </lineage>
</organism>
<keyword evidence="4" id="KW-1185">Reference proteome</keyword>
<gene>
    <name evidence="3" type="ORF">H920_12469</name>
</gene>
<reference evidence="3 4" key="1">
    <citation type="submission" date="2013-11" db="EMBL/GenBank/DDBJ databases">
        <title>The Damaraland mole rat (Fukomys damarensis) genome and evolution of African mole rats.</title>
        <authorList>
            <person name="Gladyshev V.N."/>
            <person name="Fang X."/>
        </authorList>
    </citation>
    <scope>NUCLEOTIDE SEQUENCE [LARGE SCALE GENOMIC DNA]</scope>
    <source>
        <tissue evidence="3">Liver</tissue>
    </source>
</reference>
<dbReference type="GO" id="GO:0045202">
    <property type="term" value="C:synapse"/>
    <property type="evidence" value="ECO:0007669"/>
    <property type="project" value="GOC"/>
</dbReference>
<feature type="compositionally biased region" description="Acidic residues" evidence="2">
    <location>
        <begin position="150"/>
        <end position="159"/>
    </location>
</feature>
<evidence type="ECO:0000313" key="3">
    <source>
        <dbReference type="EMBL" id="KFO26114.1"/>
    </source>
</evidence>
<feature type="coiled-coil region" evidence="1">
    <location>
        <begin position="417"/>
        <end position="608"/>
    </location>
</feature>
<dbReference type="GO" id="GO:0005814">
    <property type="term" value="C:centriole"/>
    <property type="evidence" value="ECO:0007669"/>
    <property type="project" value="InterPro"/>
</dbReference>
<dbReference type="PANTHER" id="PTHR36170:SF1">
    <property type="entry name" value="CENTROSOMAL PROTEIN OF 89 KDA"/>
    <property type="match status" value="1"/>
</dbReference>
<feature type="region of interest" description="Disordered" evidence="2">
    <location>
        <begin position="719"/>
        <end position="767"/>
    </location>
</feature>
<accession>A0A091D1Z5</accession>
<feature type="compositionally biased region" description="Basic and acidic residues" evidence="2">
    <location>
        <begin position="122"/>
        <end position="133"/>
    </location>
</feature>
<dbReference type="GO" id="GO:0007268">
    <property type="term" value="P:chemical synaptic transmission"/>
    <property type="evidence" value="ECO:0007669"/>
    <property type="project" value="InterPro"/>
</dbReference>
<feature type="compositionally biased region" description="Polar residues" evidence="2">
    <location>
        <begin position="165"/>
        <end position="175"/>
    </location>
</feature>
<proteinExistence type="predicted"/>
<feature type="compositionally biased region" description="Basic and acidic residues" evidence="2">
    <location>
        <begin position="53"/>
        <end position="67"/>
    </location>
</feature>
<feature type="compositionally biased region" description="Polar residues" evidence="2">
    <location>
        <begin position="72"/>
        <end position="95"/>
    </location>
</feature>